<feature type="region of interest" description="Disordered" evidence="1">
    <location>
        <begin position="37"/>
        <end position="117"/>
    </location>
</feature>
<feature type="compositionally biased region" description="Basic and acidic residues" evidence="1">
    <location>
        <begin position="134"/>
        <end position="144"/>
    </location>
</feature>
<feature type="compositionally biased region" description="Low complexity" evidence="1">
    <location>
        <begin position="54"/>
        <end position="69"/>
    </location>
</feature>
<evidence type="ECO:0000256" key="1">
    <source>
        <dbReference type="SAM" id="MobiDB-lite"/>
    </source>
</evidence>
<dbReference type="Pfam" id="PF09724">
    <property type="entry name" value="Dcc1"/>
    <property type="match status" value="1"/>
</dbReference>
<reference evidence="2 3" key="1">
    <citation type="submission" date="2017-12" db="EMBL/GenBank/DDBJ databases">
        <title>Comparative genomics of Botrytis spp.</title>
        <authorList>
            <person name="Valero-Jimenez C.A."/>
            <person name="Tapia P."/>
            <person name="Veloso J."/>
            <person name="Silva-Moreno E."/>
            <person name="Staats M."/>
            <person name="Valdes J.H."/>
            <person name="Van Kan J.A.L."/>
        </authorList>
    </citation>
    <scope>NUCLEOTIDE SEQUENCE [LARGE SCALE GENOMIC DNA]</scope>
    <source>
        <strain evidence="2 3">MUCL435</strain>
    </source>
</reference>
<comment type="caution">
    <text evidence="2">The sequence shown here is derived from an EMBL/GenBank/DDBJ whole genome shotgun (WGS) entry which is preliminary data.</text>
</comment>
<dbReference type="GO" id="GO:0031390">
    <property type="term" value="C:Ctf18 RFC-like complex"/>
    <property type="evidence" value="ECO:0007669"/>
    <property type="project" value="InterPro"/>
</dbReference>
<gene>
    <name evidence="2" type="ORF">BGAL_0627g00050</name>
</gene>
<name>A0A4S8QI38_9HELO</name>
<dbReference type="EMBL" id="PQXL01000625">
    <property type="protein sequence ID" value="THV44507.1"/>
    <property type="molecule type" value="Genomic_DNA"/>
</dbReference>
<keyword evidence="3" id="KW-1185">Reference proteome</keyword>
<dbReference type="Proteomes" id="UP000308671">
    <property type="component" value="Unassembled WGS sequence"/>
</dbReference>
<proteinExistence type="predicted"/>
<feature type="compositionally biased region" description="Low complexity" evidence="1">
    <location>
        <begin position="85"/>
        <end position="110"/>
    </location>
</feature>
<sequence length="174" mass="18802">MSTEIPFTANHTQQPFKLLELPPDLLTLLESDVPPTLLLTSSPQPPHHAHLLVSPSSASTSTSTTTKKTYLLRQKNTSNPLMLLSPSTTHHSSSSSSSSSSTSTSQPQPSITRIGSISDTIELIEKEEELIDGQAKEKEKDPVVTKKTTTGKVNKWHEKFAKSRGNGNGTNSKG</sequence>
<organism evidence="2 3">
    <name type="scientific">Botrytis galanthina</name>
    <dbReference type="NCBI Taxonomy" id="278940"/>
    <lineage>
        <taxon>Eukaryota</taxon>
        <taxon>Fungi</taxon>
        <taxon>Dikarya</taxon>
        <taxon>Ascomycota</taxon>
        <taxon>Pezizomycotina</taxon>
        <taxon>Leotiomycetes</taxon>
        <taxon>Helotiales</taxon>
        <taxon>Sclerotiniaceae</taxon>
        <taxon>Botrytis</taxon>
    </lineage>
</organism>
<dbReference type="AlphaFoldDB" id="A0A4S8QI38"/>
<feature type="region of interest" description="Disordered" evidence="1">
    <location>
        <begin position="129"/>
        <end position="174"/>
    </location>
</feature>
<evidence type="ECO:0000313" key="3">
    <source>
        <dbReference type="Proteomes" id="UP000308671"/>
    </source>
</evidence>
<protein>
    <recommendedName>
        <fullName evidence="4">Sister chromatid cohesion protein DCC1</fullName>
    </recommendedName>
</protein>
<accession>A0A4S8QI38</accession>
<dbReference type="GO" id="GO:0007064">
    <property type="term" value="P:mitotic sister chromatid cohesion"/>
    <property type="evidence" value="ECO:0007669"/>
    <property type="project" value="InterPro"/>
</dbReference>
<evidence type="ECO:0008006" key="4">
    <source>
        <dbReference type="Google" id="ProtNLM"/>
    </source>
</evidence>
<dbReference type="InterPro" id="IPR019128">
    <property type="entry name" value="Dcc1"/>
</dbReference>
<evidence type="ECO:0000313" key="2">
    <source>
        <dbReference type="EMBL" id="THV44507.1"/>
    </source>
</evidence>